<dbReference type="InterPro" id="IPR037095">
    <property type="entry name" value="RBP-J/Cbf11_DNA-bd_sf"/>
</dbReference>
<gene>
    <name evidence="1" type="ORF">BOKJ2_LOCUS3200</name>
</gene>
<dbReference type="Gene3D" id="2.60.40.1450">
    <property type="entry name" value="LAG1, DNA binding domain"/>
    <property type="match status" value="1"/>
</dbReference>
<dbReference type="GO" id="GO:0005634">
    <property type="term" value="C:nucleus"/>
    <property type="evidence" value="ECO:0007669"/>
    <property type="project" value="InterPro"/>
</dbReference>
<dbReference type="Proteomes" id="UP000614601">
    <property type="component" value="Unassembled WGS sequence"/>
</dbReference>
<dbReference type="SUPFAM" id="SSF49417">
    <property type="entry name" value="p53-like transcription factors"/>
    <property type="match status" value="1"/>
</dbReference>
<proteinExistence type="predicted"/>
<name>A0A811K4X5_9BILA</name>
<dbReference type="InterPro" id="IPR008967">
    <property type="entry name" value="p53-like_TF_DNA-bd_sf"/>
</dbReference>
<dbReference type="GO" id="GO:0003677">
    <property type="term" value="F:DNA binding"/>
    <property type="evidence" value="ECO:0007669"/>
    <property type="project" value="InterPro"/>
</dbReference>
<evidence type="ECO:0000313" key="1">
    <source>
        <dbReference type="EMBL" id="CAD5210450.1"/>
    </source>
</evidence>
<dbReference type="Proteomes" id="UP000783686">
    <property type="component" value="Unassembled WGS sequence"/>
</dbReference>
<evidence type="ECO:0000313" key="2">
    <source>
        <dbReference type="Proteomes" id="UP000614601"/>
    </source>
</evidence>
<dbReference type="AlphaFoldDB" id="A0A811K4X5"/>
<accession>A0A811K4X5</accession>
<dbReference type="GO" id="GO:0003700">
    <property type="term" value="F:DNA-binding transcription factor activity"/>
    <property type="evidence" value="ECO:0007669"/>
    <property type="project" value="InterPro"/>
</dbReference>
<sequence>MGVDNVCSRFTEQDYAIFIDDIDNQLVQFSIEYPLMVQKSYCEEKRCSSLPVMLNFYGEGWEQLRASEPKRFNYEATIYAEVKTDDVNFKPIHVELGKNTSIPVVGIHHNSSTSSKDAFKTTVTVSVGSRCIGVFNTESIYAVGKPPNKLPSADLALWVRADALMNYVLKFSKKNLAKSDYRGMSWYFNTDNGQPVASSCNWKNIKIQRQNADNIYENLKDGEIVRLVCEDYASPLLKIKTTVKREHNLIMQMDKVVFELVEDVDNGRKGQVLSFTESDVLYNNAYKFNFIDQDLDKDFVCSLIAIDSVNYAFKLPRDGVIVENPPKEERLLPDAEVRRNVENERKLRGQGLDEVQQVFVGSTECAVNKISNDLISFTIPDQHTLISKKINFEFFANVDGRTFDFSLPVSVITKKGILFWTRFSIETTVETSCFANMVFT</sequence>
<dbReference type="Gene3D" id="2.80.10.50">
    <property type="match status" value="1"/>
</dbReference>
<organism evidence="1 2">
    <name type="scientific">Bursaphelenchus okinawaensis</name>
    <dbReference type="NCBI Taxonomy" id="465554"/>
    <lineage>
        <taxon>Eukaryota</taxon>
        <taxon>Metazoa</taxon>
        <taxon>Ecdysozoa</taxon>
        <taxon>Nematoda</taxon>
        <taxon>Chromadorea</taxon>
        <taxon>Rhabditida</taxon>
        <taxon>Tylenchina</taxon>
        <taxon>Tylenchomorpha</taxon>
        <taxon>Aphelenchoidea</taxon>
        <taxon>Aphelenchoididae</taxon>
        <taxon>Bursaphelenchus</taxon>
    </lineage>
</organism>
<dbReference type="EMBL" id="CAJFCW020000002">
    <property type="protein sequence ID" value="CAG9091386.1"/>
    <property type="molecule type" value="Genomic_DNA"/>
</dbReference>
<protein>
    <submittedName>
        <fullName evidence="1">Uncharacterized protein</fullName>
    </submittedName>
</protein>
<dbReference type="EMBL" id="CAJFDH010000002">
    <property type="protein sequence ID" value="CAD5210450.1"/>
    <property type="molecule type" value="Genomic_DNA"/>
</dbReference>
<comment type="caution">
    <text evidence="1">The sequence shown here is derived from an EMBL/GenBank/DDBJ whole genome shotgun (WGS) entry which is preliminary data.</text>
</comment>
<keyword evidence="2" id="KW-1185">Reference proteome</keyword>
<reference evidence="1" key="1">
    <citation type="submission" date="2020-09" db="EMBL/GenBank/DDBJ databases">
        <authorList>
            <person name="Kikuchi T."/>
        </authorList>
    </citation>
    <scope>NUCLEOTIDE SEQUENCE</scope>
    <source>
        <strain evidence="1">SH1</strain>
    </source>
</reference>